<feature type="region of interest" description="Disordered" evidence="6">
    <location>
        <begin position="1506"/>
        <end position="1542"/>
    </location>
</feature>
<evidence type="ECO:0008006" key="12">
    <source>
        <dbReference type="Google" id="ProtNLM"/>
    </source>
</evidence>
<dbReference type="CDD" id="cd16169">
    <property type="entry name" value="Tau138_eWH"/>
    <property type="match status" value="1"/>
</dbReference>
<name>A0A9P0HKI1_NEZVI</name>
<organism evidence="10 11">
    <name type="scientific">Nezara viridula</name>
    <name type="common">Southern green stink bug</name>
    <name type="synonym">Cimex viridulus</name>
    <dbReference type="NCBI Taxonomy" id="85310"/>
    <lineage>
        <taxon>Eukaryota</taxon>
        <taxon>Metazoa</taxon>
        <taxon>Ecdysozoa</taxon>
        <taxon>Arthropoda</taxon>
        <taxon>Hexapoda</taxon>
        <taxon>Insecta</taxon>
        <taxon>Pterygota</taxon>
        <taxon>Neoptera</taxon>
        <taxon>Paraneoptera</taxon>
        <taxon>Hemiptera</taxon>
        <taxon>Heteroptera</taxon>
        <taxon>Panheteroptera</taxon>
        <taxon>Pentatomomorpha</taxon>
        <taxon>Pentatomoidea</taxon>
        <taxon>Pentatomidae</taxon>
        <taxon>Pentatominae</taxon>
        <taxon>Nezara</taxon>
    </lineage>
</organism>
<feature type="compositionally biased region" description="Polar residues" evidence="6">
    <location>
        <begin position="1517"/>
        <end position="1542"/>
    </location>
</feature>
<reference evidence="10" key="1">
    <citation type="submission" date="2022-01" db="EMBL/GenBank/DDBJ databases">
        <authorList>
            <person name="King R."/>
        </authorList>
    </citation>
    <scope>NUCLEOTIDE SEQUENCE</scope>
</reference>
<dbReference type="GO" id="GO:0000127">
    <property type="term" value="C:transcription factor TFIIIC complex"/>
    <property type="evidence" value="ECO:0007669"/>
    <property type="project" value="InterPro"/>
</dbReference>
<feature type="region of interest" description="Disordered" evidence="6">
    <location>
        <begin position="974"/>
        <end position="996"/>
    </location>
</feature>
<dbReference type="Pfam" id="PF24101">
    <property type="entry name" value="WHD_GTF3C1"/>
    <property type="match status" value="1"/>
</dbReference>
<dbReference type="InterPro" id="IPR056467">
    <property type="entry name" value="eWH_GTF3C1"/>
</dbReference>
<dbReference type="GO" id="GO:0005634">
    <property type="term" value="C:nucleus"/>
    <property type="evidence" value="ECO:0007669"/>
    <property type="project" value="UniProtKB-SubCell"/>
</dbReference>
<feature type="region of interest" description="Disordered" evidence="6">
    <location>
        <begin position="1612"/>
        <end position="1639"/>
    </location>
</feature>
<feature type="region of interest" description="Disordered" evidence="6">
    <location>
        <begin position="1468"/>
        <end position="1490"/>
    </location>
</feature>
<keyword evidence="11" id="KW-1185">Reference proteome</keyword>
<evidence type="ECO:0000256" key="1">
    <source>
        <dbReference type="ARBA" id="ARBA00004123"/>
    </source>
</evidence>
<feature type="compositionally biased region" description="Low complexity" evidence="6">
    <location>
        <begin position="1399"/>
        <end position="1418"/>
    </location>
</feature>
<comment type="subcellular location">
    <subcellularLocation>
        <location evidence="1">Nucleus</location>
    </subcellularLocation>
</comment>
<evidence type="ECO:0000256" key="5">
    <source>
        <dbReference type="ARBA" id="ARBA00023242"/>
    </source>
</evidence>
<keyword evidence="5" id="KW-0539">Nucleus</keyword>
<dbReference type="InterPro" id="IPR056428">
    <property type="entry name" value="WH_GTF3C1"/>
</dbReference>
<feature type="compositionally biased region" description="Low complexity" evidence="6">
    <location>
        <begin position="1473"/>
        <end position="1489"/>
    </location>
</feature>
<feature type="compositionally biased region" description="Basic and acidic residues" evidence="6">
    <location>
        <begin position="1386"/>
        <end position="1398"/>
    </location>
</feature>
<evidence type="ECO:0000259" key="7">
    <source>
        <dbReference type="Pfam" id="PF04182"/>
    </source>
</evidence>
<feature type="domain" description="B-block binding subunit of TFIIIC" evidence="7">
    <location>
        <begin position="169"/>
        <end position="219"/>
    </location>
</feature>
<dbReference type="GO" id="GO:0003677">
    <property type="term" value="F:DNA binding"/>
    <property type="evidence" value="ECO:0007669"/>
    <property type="project" value="UniProtKB-KW"/>
</dbReference>
<evidence type="ECO:0000313" key="11">
    <source>
        <dbReference type="Proteomes" id="UP001152798"/>
    </source>
</evidence>
<proteinExistence type="predicted"/>
<dbReference type="PANTHER" id="PTHR15180">
    <property type="entry name" value="GENERAL TRANSCRIPTION FACTOR 3C POLYPEPTIDE 1"/>
    <property type="match status" value="1"/>
</dbReference>
<sequence>MSDFSKDYIADIIDEIALEGLDGITLEALWVRLSERPRFMFKPTDKQVKKYLWIIVSKLPNVEFFTLPEARPNLFTFNRLEHIDSNGNFYEPEDFPPCIYPHCPIEDKGIMGSCSTYKERENVSQIVRKESYETVERRGNHLIIVANQNTRTRAICSMDFNPLTELGVIQYCILERIGRSRYQGEVTQGKRGLQVVTDDPKMLYYFRKLLVKNKLVTKQVPYRTVNPNSKPSDWKMKSTGEERNVRVVMLINSNLSKDDDEDEDDEEEIEYTLSKEVRDEKTKLLEAISVNTEICDDHSPTDTNCDVPSTNQGAEVPEVLLVEEKGPDLIEDVNNPGTAENSAAKSRGGTPSCMEEIEAEIIIQSSSDRPTLSLTEEMKYLDKGDTNNSLTARMLKRASLIVQSVNILKVIQDFQKIQKIINEEEESEGLKQTVDRKTVQRLLDKLEIDGLVRIIKVNLKGHGKEKNMVFICHPTVNENHSEIQSAIEQAKMKLPIVSAHHTKKSILKKIQDKRLKQPTYKHDVRAGRKYGYKPKFIRMRIFHMYMYYLIYGYEGSCDIDQSCKNDILKQLELDDSLLEEMSTVYRNEIDWKMFLPPLPTHAGIRNSMTGQSVVVESVNTKKELLASLHPKTVEEAKSCDVGYLPGDHLGAAGLDSDMFVHLKRNWYWTGKCKSDDSIHRSMYPTVIKELYNKSLKRRKVQEPTPPSTVSQPPSPQPTEKLKKAKSVVTQSHFKLASTARKSKAISKKKTRIVKQRKTRYARKPYYDQIDKDALSRMVKLRVDWSPIEDNLLLICKVASLYLSPDKRRHVAKNFCAVREVLHSTYPGAIEKLDALLKSQGEGPKGYQQEYDKIFVNLIHTLFKKLKNINNSDNTNIDVSIPGSLAEFHSKYQVVVPRTLTLRYGSFQEVHKTTDILASVVNSVIHIEMQVEFPDQLIVLDPRLSETEESYKLIMKRFREMLSIIKDARQKEKKTLLSEDEFDEDEDEDKTIPPEEESEPYFEQFNLKNKVGVANTASRLALYLMRDEPLEQLDQSLQHAHDYFVLNPCKVTAQMDKTEVENTIFFKENKMKILSDIKRLYTFPGNEVEIGRIIDSLKTDFPEELIVSLLKYLESKGDLGATFKNIKVKFGESKEIVELLSRLVDEQYILKTGVIKVRYVHPKFCKPWLVKSFHLLRHNRENMETFNTNSTYTISFINSDKKKRKAKTETAVDANQSSSIVSEEIKKDEPLAKKIKPNEISSNNMEIDSVDLSNKEDGLVDESCSAVQNVENKRKHEGDDSNSEALPNKIVKLSESLECAPAEKIDFEESKTGSSAANEGNISSINSELAVSDTLPQLPESTTDLDKFNIESIPCAVDTNENEAIPISDPPVSNISCQSPKLASNLESDHCSVETKENSESSSTSDSPVSDISSQSPESLSNLESAPCNVGTKENSGSSSTSDIPILKNSSQLPESISNLQSNLCIVENKENSESSSTSDSPISNSPQSPELVSDLKIFNTGAVENKEPLSDLEKPSMGSNSCATENQENNVTSSTPQSSVSNNLLQLPKPIFNLETFDMECNSGKVGTTVDSESSSTSQLPVSNKLLQLPEPIFNLEKFGVDSISNSVVTTSQTAVSNNSSQSPERTSNTENTEEALEENSRVIMKATRKKWVSMSNENFSQLTKFDASDVKNVNIVTRPWIKVDGNLNRRVLDRMLGSVLGHCLTCPGITVQKLQERFTPALQPVHTFELVEILQRIGCVKLFTMKRSWKCTLFSKRATVSKEPSTGLENPADMLIDTDPLAISKLGYFIGDKNYTIDYLDALTDSKVGY</sequence>
<dbReference type="PANTHER" id="PTHR15180:SF1">
    <property type="entry name" value="GENERAL TRANSCRIPTION FACTOR 3C POLYPEPTIDE 1"/>
    <property type="match status" value="1"/>
</dbReference>
<dbReference type="InterPro" id="IPR007309">
    <property type="entry name" value="TFIIIC_Bblock-bd"/>
</dbReference>
<dbReference type="Pfam" id="PF04182">
    <property type="entry name" value="B-block_TFIIIC"/>
    <property type="match status" value="1"/>
</dbReference>
<gene>
    <name evidence="10" type="ORF">NEZAVI_LOCUS12185</name>
</gene>
<evidence type="ECO:0000256" key="6">
    <source>
        <dbReference type="SAM" id="MobiDB-lite"/>
    </source>
</evidence>
<keyword evidence="4" id="KW-0804">Transcription</keyword>
<evidence type="ECO:0000259" key="8">
    <source>
        <dbReference type="Pfam" id="PF23704"/>
    </source>
</evidence>
<dbReference type="OrthoDB" id="68020at2759"/>
<feature type="compositionally biased region" description="Acidic residues" evidence="6">
    <location>
        <begin position="977"/>
        <end position="996"/>
    </location>
</feature>
<evidence type="ECO:0000256" key="4">
    <source>
        <dbReference type="ARBA" id="ARBA00023163"/>
    </source>
</evidence>
<keyword evidence="3" id="KW-0238">DNA-binding</keyword>
<dbReference type="Pfam" id="PF23704">
    <property type="entry name" value="WHD_GTF3C1_N"/>
    <property type="match status" value="1"/>
</dbReference>
<keyword evidence="2" id="KW-0597">Phosphoprotein</keyword>
<feature type="region of interest" description="Disordered" evidence="6">
    <location>
        <begin position="696"/>
        <end position="722"/>
    </location>
</feature>
<dbReference type="InterPro" id="IPR044210">
    <property type="entry name" value="Tfc3-like"/>
</dbReference>
<protein>
    <recommendedName>
        <fullName evidence="12">B-block binding subunit of TFIIIC domain-containing protein</fullName>
    </recommendedName>
</protein>
<dbReference type="EMBL" id="OV725081">
    <property type="protein sequence ID" value="CAH1403595.1"/>
    <property type="molecule type" value="Genomic_DNA"/>
</dbReference>
<dbReference type="GO" id="GO:0042791">
    <property type="term" value="P:5S class rRNA transcription by RNA polymerase III"/>
    <property type="evidence" value="ECO:0007669"/>
    <property type="project" value="TreeGrafter"/>
</dbReference>
<feature type="compositionally biased region" description="Polar residues" evidence="6">
    <location>
        <begin position="1612"/>
        <end position="1626"/>
    </location>
</feature>
<dbReference type="GO" id="GO:0006384">
    <property type="term" value="P:transcription initiation at RNA polymerase III promoter"/>
    <property type="evidence" value="ECO:0007669"/>
    <property type="project" value="InterPro"/>
</dbReference>
<evidence type="ECO:0000259" key="9">
    <source>
        <dbReference type="Pfam" id="PF24101"/>
    </source>
</evidence>
<dbReference type="Proteomes" id="UP001152798">
    <property type="component" value="Chromosome 5"/>
</dbReference>
<evidence type="ECO:0000313" key="10">
    <source>
        <dbReference type="EMBL" id="CAH1403595.1"/>
    </source>
</evidence>
<evidence type="ECO:0000256" key="3">
    <source>
        <dbReference type="ARBA" id="ARBA00023125"/>
    </source>
</evidence>
<feature type="region of interest" description="Disordered" evidence="6">
    <location>
        <begin position="1385"/>
        <end position="1446"/>
    </location>
</feature>
<feature type="domain" description="General transcription factor 3C polypeptide 1 winged-helix" evidence="8">
    <location>
        <begin position="11"/>
        <end position="117"/>
    </location>
</feature>
<evidence type="ECO:0000256" key="2">
    <source>
        <dbReference type="ARBA" id="ARBA00022553"/>
    </source>
</evidence>
<feature type="compositionally biased region" description="Polar residues" evidence="6">
    <location>
        <begin position="1431"/>
        <end position="1446"/>
    </location>
</feature>
<dbReference type="InterPro" id="IPR035625">
    <property type="entry name" value="Tfc3-like_eWH"/>
</dbReference>
<feature type="domain" description="GTF3C1 extended winged-helix" evidence="9">
    <location>
        <begin position="390"/>
        <end position="492"/>
    </location>
</feature>
<accession>A0A9P0HKI1</accession>